<keyword evidence="2" id="KW-1185">Reference proteome</keyword>
<comment type="caution">
    <text evidence="1">The sequence shown here is derived from an EMBL/GenBank/DDBJ whole genome shotgun (WGS) entry which is preliminary data.</text>
</comment>
<dbReference type="Proteomes" id="UP001181693">
    <property type="component" value="Unassembled WGS sequence"/>
</dbReference>
<name>A0AAV3ABX3_PYXAD</name>
<organism evidence="1 2">
    <name type="scientific">Pyxicephalus adspersus</name>
    <name type="common">African bullfrog</name>
    <dbReference type="NCBI Taxonomy" id="30357"/>
    <lineage>
        <taxon>Eukaryota</taxon>
        <taxon>Metazoa</taxon>
        <taxon>Chordata</taxon>
        <taxon>Craniata</taxon>
        <taxon>Vertebrata</taxon>
        <taxon>Euteleostomi</taxon>
        <taxon>Amphibia</taxon>
        <taxon>Batrachia</taxon>
        <taxon>Anura</taxon>
        <taxon>Neobatrachia</taxon>
        <taxon>Ranoidea</taxon>
        <taxon>Pyxicephalidae</taxon>
        <taxon>Pyxicephalinae</taxon>
        <taxon>Pyxicephalus</taxon>
    </lineage>
</organism>
<reference evidence="1" key="1">
    <citation type="thesis" date="2020" institute="ProQuest LLC" country="789 East Eisenhower Parkway, Ann Arbor, MI, USA">
        <title>Comparative Genomics and Chromosome Evolution.</title>
        <authorList>
            <person name="Mudd A.B."/>
        </authorList>
    </citation>
    <scope>NUCLEOTIDE SEQUENCE</scope>
    <source>
        <strain evidence="1">1538</strain>
        <tissue evidence="1">Blood</tissue>
    </source>
</reference>
<dbReference type="EMBL" id="DYDO01000005">
    <property type="protein sequence ID" value="DBA24084.1"/>
    <property type="molecule type" value="Genomic_DNA"/>
</dbReference>
<dbReference type="AlphaFoldDB" id="A0AAV3ABX3"/>
<protein>
    <submittedName>
        <fullName evidence="1">Uncharacterized protein</fullName>
    </submittedName>
</protein>
<proteinExistence type="predicted"/>
<accession>A0AAV3ABX3</accession>
<gene>
    <name evidence="1" type="ORF">GDO54_011787</name>
</gene>
<evidence type="ECO:0000313" key="2">
    <source>
        <dbReference type="Proteomes" id="UP001181693"/>
    </source>
</evidence>
<evidence type="ECO:0000313" key="1">
    <source>
        <dbReference type="EMBL" id="DBA24084.1"/>
    </source>
</evidence>
<sequence length="90" mass="10352">MRDLLSPWDTQWGILEHQYYQIYSSKGLKPRKASQHEVGTDKIPILGELSYMTLCQWTSSPARKDGQKTFLMLEIGGPLNVYLNPFLAHL</sequence>